<protein>
    <submittedName>
        <fullName evidence="1">Unannotated protein</fullName>
    </submittedName>
</protein>
<gene>
    <name evidence="1" type="ORF">UFOPK1433_00692</name>
    <name evidence="2" type="ORF">UFOPK1843_00912</name>
</gene>
<organism evidence="1">
    <name type="scientific">freshwater metagenome</name>
    <dbReference type="NCBI Taxonomy" id="449393"/>
    <lineage>
        <taxon>unclassified sequences</taxon>
        <taxon>metagenomes</taxon>
        <taxon>ecological metagenomes</taxon>
    </lineage>
</organism>
<dbReference type="EMBL" id="CAEZSN010000068">
    <property type="protein sequence ID" value="CAB4544309.1"/>
    <property type="molecule type" value="Genomic_DNA"/>
</dbReference>
<sequence length="109" mass="11980">MLQMKFRNSAGSAIVEFMIFVIFGQLLVFSGALQASEWMDKKLRLELFANHLARAQSLGKERELFAALADDYNLQNVTVTVNECGNSLSCITAQMGDLKAAGVSFIDAQ</sequence>
<proteinExistence type="predicted"/>
<accession>A0A6J6C1B3</accession>
<evidence type="ECO:0000313" key="2">
    <source>
        <dbReference type="EMBL" id="CAB4612261.1"/>
    </source>
</evidence>
<reference evidence="1" key="1">
    <citation type="submission" date="2020-05" db="EMBL/GenBank/DDBJ databases">
        <authorList>
            <person name="Chiriac C."/>
            <person name="Salcher M."/>
            <person name="Ghai R."/>
            <person name="Kavagutti S V."/>
        </authorList>
    </citation>
    <scope>NUCLEOTIDE SEQUENCE</scope>
</reference>
<dbReference type="EMBL" id="CAEZUR010000074">
    <property type="protein sequence ID" value="CAB4612261.1"/>
    <property type="molecule type" value="Genomic_DNA"/>
</dbReference>
<name>A0A6J6C1B3_9ZZZZ</name>
<dbReference type="AlphaFoldDB" id="A0A6J6C1B3"/>
<evidence type="ECO:0000313" key="1">
    <source>
        <dbReference type="EMBL" id="CAB4544309.1"/>
    </source>
</evidence>